<gene>
    <name evidence="1" type="ORF">GGQ87_001222</name>
</gene>
<dbReference type="InterPro" id="IPR012545">
    <property type="entry name" value="DUF1697"/>
</dbReference>
<dbReference type="Pfam" id="PF08002">
    <property type="entry name" value="DUF1697"/>
    <property type="match status" value="1"/>
</dbReference>
<sequence length="181" mass="19328">MTHRIILFRGMNTGGVRAPVAEQRAMAEEMGLKNPRTLAASGNLVVESGKATAALEADIEAAMERRFGLKIAAMVRTPEQWAKVIAANPFPAEATAQPSKVVAMVMKDGVKDGALDSCRALAEGGERVEAIDDVLWFWFPNGQGESAIFKKATPRMLGMGTGRNWNTVLKLAALAGVETTS</sequence>
<organism evidence="1 2">
    <name type="scientific">Brevundimonas alba</name>
    <dbReference type="NCBI Taxonomy" id="74314"/>
    <lineage>
        <taxon>Bacteria</taxon>
        <taxon>Pseudomonadati</taxon>
        <taxon>Pseudomonadota</taxon>
        <taxon>Alphaproteobacteria</taxon>
        <taxon>Caulobacterales</taxon>
        <taxon>Caulobacteraceae</taxon>
        <taxon>Brevundimonas</taxon>
    </lineage>
</organism>
<protein>
    <submittedName>
        <fullName evidence="1">Uncharacterized protein (DUF1697 family)</fullName>
    </submittedName>
</protein>
<dbReference type="AlphaFoldDB" id="A0A7X5YJT5"/>
<dbReference type="PANTHER" id="PTHR36439">
    <property type="entry name" value="BLL4334 PROTEIN"/>
    <property type="match status" value="1"/>
</dbReference>
<dbReference type="PIRSF" id="PIRSF008502">
    <property type="entry name" value="UCP008502"/>
    <property type="match status" value="1"/>
</dbReference>
<evidence type="ECO:0000313" key="2">
    <source>
        <dbReference type="Proteomes" id="UP000587415"/>
    </source>
</evidence>
<accession>A0A7X5YJT5</accession>
<dbReference type="Gene3D" id="3.30.70.1280">
    <property type="entry name" value="SP0830-like domains"/>
    <property type="match status" value="1"/>
</dbReference>
<dbReference type="RefSeq" id="WP_168045799.1">
    <property type="nucleotide sequence ID" value="NZ_JAATJM010000001.1"/>
</dbReference>
<dbReference type="PANTHER" id="PTHR36439:SF1">
    <property type="entry name" value="DUF1697 DOMAIN-CONTAINING PROTEIN"/>
    <property type="match status" value="1"/>
</dbReference>
<name>A0A7X5YJT5_9CAUL</name>
<evidence type="ECO:0000313" key="1">
    <source>
        <dbReference type="EMBL" id="NJC40964.1"/>
    </source>
</evidence>
<dbReference type="Proteomes" id="UP000587415">
    <property type="component" value="Unassembled WGS sequence"/>
</dbReference>
<comment type="caution">
    <text evidence="1">The sequence shown here is derived from an EMBL/GenBank/DDBJ whole genome shotgun (WGS) entry which is preliminary data.</text>
</comment>
<proteinExistence type="predicted"/>
<keyword evidence="2" id="KW-1185">Reference proteome</keyword>
<dbReference type="SUPFAM" id="SSF160379">
    <property type="entry name" value="SP0830-like"/>
    <property type="match status" value="1"/>
</dbReference>
<dbReference type="EMBL" id="JAATJM010000001">
    <property type="protein sequence ID" value="NJC40964.1"/>
    <property type="molecule type" value="Genomic_DNA"/>
</dbReference>
<reference evidence="1 2" key="1">
    <citation type="submission" date="2020-03" db="EMBL/GenBank/DDBJ databases">
        <title>Genomic Encyclopedia of Type Strains, Phase IV (KMG-IV): sequencing the most valuable type-strain genomes for metagenomic binning, comparative biology and taxonomic classification.</title>
        <authorList>
            <person name="Goeker M."/>
        </authorList>
    </citation>
    <scope>NUCLEOTIDE SEQUENCE [LARGE SCALE GENOMIC DNA]</scope>
    <source>
        <strain evidence="1 2">DSM 4736</strain>
    </source>
</reference>